<name>A0A364NWT3_9PROT</name>
<dbReference type="InterPro" id="IPR029063">
    <property type="entry name" value="SAM-dependent_MTases_sf"/>
</dbReference>
<dbReference type="AlphaFoldDB" id="A0A364NWT3"/>
<feature type="domain" description="Methyltransferase type 12" evidence="1">
    <location>
        <begin position="43"/>
        <end position="135"/>
    </location>
</feature>
<sequence>MDRKQRIRNAFSSAAAGYDAAAAAQERAADLVAERIKPAVRVLELGCGTGLLTRRLLARLGPEARLLATDLSPAMIERTRQGISDPRLSLAVMDAEQPTGGGYDLIVSSLAAQWFGDLRATLGGLAGLLAPGGTLLVATLGARTFLEWRAAHADLGLTSGVADYPDAAELAAMLPGAEVEAAPFAMTYPDARAFLKVLAAIGAATPRPGHTPLPASRLRAIMAALGSPCAVTWDILILSFSRNSQ</sequence>
<dbReference type="InterPro" id="IPR013217">
    <property type="entry name" value="Methyltransf_12"/>
</dbReference>
<dbReference type="CDD" id="cd02440">
    <property type="entry name" value="AdoMet_MTases"/>
    <property type="match status" value="1"/>
</dbReference>
<evidence type="ECO:0000313" key="2">
    <source>
        <dbReference type="EMBL" id="RAU21367.1"/>
    </source>
</evidence>
<proteinExistence type="predicted"/>
<organism evidence="2 3">
    <name type="scientific">Paramagnetospirillum kuznetsovii</name>
    <dbReference type="NCBI Taxonomy" id="2053833"/>
    <lineage>
        <taxon>Bacteria</taxon>
        <taxon>Pseudomonadati</taxon>
        <taxon>Pseudomonadota</taxon>
        <taxon>Alphaproteobacteria</taxon>
        <taxon>Rhodospirillales</taxon>
        <taxon>Magnetospirillaceae</taxon>
        <taxon>Paramagnetospirillum</taxon>
    </lineage>
</organism>
<evidence type="ECO:0000259" key="1">
    <source>
        <dbReference type="Pfam" id="PF08242"/>
    </source>
</evidence>
<dbReference type="PANTHER" id="PTHR43861:SF1">
    <property type="entry name" value="TRANS-ACONITATE 2-METHYLTRANSFERASE"/>
    <property type="match status" value="1"/>
</dbReference>
<dbReference type="Proteomes" id="UP000251075">
    <property type="component" value="Unassembled WGS sequence"/>
</dbReference>
<dbReference type="PANTHER" id="PTHR43861">
    <property type="entry name" value="TRANS-ACONITATE 2-METHYLTRANSFERASE-RELATED"/>
    <property type="match status" value="1"/>
</dbReference>
<evidence type="ECO:0000313" key="3">
    <source>
        <dbReference type="Proteomes" id="UP000251075"/>
    </source>
</evidence>
<gene>
    <name evidence="2" type="ORF">CU669_13095</name>
</gene>
<dbReference type="GO" id="GO:0032259">
    <property type="term" value="P:methylation"/>
    <property type="evidence" value="ECO:0007669"/>
    <property type="project" value="UniProtKB-KW"/>
</dbReference>
<dbReference type="GO" id="GO:0008168">
    <property type="term" value="F:methyltransferase activity"/>
    <property type="evidence" value="ECO:0007669"/>
    <property type="project" value="UniProtKB-KW"/>
</dbReference>
<dbReference type="SUPFAM" id="SSF53335">
    <property type="entry name" value="S-adenosyl-L-methionine-dependent methyltransferases"/>
    <property type="match status" value="1"/>
</dbReference>
<dbReference type="Gene3D" id="3.40.50.150">
    <property type="entry name" value="Vaccinia Virus protein VP39"/>
    <property type="match status" value="1"/>
</dbReference>
<keyword evidence="2" id="KW-0808">Transferase</keyword>
<dbReference type="OrthoDB" id="9802097at2"/>
<dbReference type="RefSeq" id="WP_112145412.1">
    <property type="nucleotide sequence ID" value="NZ_PGTO01000010.1"/>
</dbReference>
<accession>A0A364NWT3</accession>
<protein>
    <submittedName>
        <fullName evidence="2">SAM-dependent methyltransferase</fullName>
    </submittedName>
</protein>
<dbReference type="Pfam" id="PF08242">
    <property type="entry name" value="Methyltransf_12"/>
    <property type="match status" value="1"/>
</dbReference>
<reference evidence="2 3" key="1">
    <citation type="submission" date="2017-11" db="EMBL/GenBank/DDBJ databases">
        <title>Draft genome sequence of magnetotactic bacterium Magnetospirillum kuznetsovii LBB-42.</title>
        <authorList>
            <person name="Grouzdev D.S."/>
            <person name="Rysina M.S."/>
            <person name="Baslerov R.V."/>
            <person name="Koziaeva V."/>
        </authorList>
    </citation>
    <scope>NUCLEOTIDE SEQUENCE [LARGE SCALE GENOMIC DNA]</scope>
    <source>
        <strain evidence="2 3">LBB-42</strain>
    </source>
</reference>
<comment type="caution">
    <text evidence="2">The sequence shown here is derived from an EMBL/GenBank/DDBJ whole genome shotgun (WGS) entry which is preliminary data.</text>
</comment>
<keyword evidence="3" id="KW-1185">Reference proteome</keyword>
<keyword evidence="2" id="KW-0489">Methyltransferase</keyword>
<dbReference type="EMBL" id="PGTO01000010">
    <property type="protein sequence ID" value="RAU21367.1"/>
    <property type="molecule type" value="Genomic_DNA"/>
</dbReference>